<reference evidence="1" key="1">
    <citation type="journal article" date="2020" name="Appl. Environ. Microbiol.">
        <title>Medium-Chain Fatty Acid Synthesis by 'Candidatus Weimeria bifida' gen. nov., sp. nov., and 'Candidatus Pseudoramibacter fermentans' sp. nov.</title>
        <authorList>
            <person name="Scarborough M.J."/>
            <person name="Myers K.S."/>
            <person name="Donohue T.J."/>
            <person name="Noguera D.R."/>
        </authorList>
    </citation>
    <scope>NUCLEOTIDE SEQUENCE</scope>
    <source>
        <strain evidence="1">LCO1.1</strain>
    </source>
</reference>
<accession>A0A6N7J259</accession>
<evidence type="ECO:0008006" key="3">
    <source>
        <dbReference type="Google" id="ProtNLM"/>
    </source>
</evidence>
<keyword evidence="2" id="KW-1185">Reference proteome</keyword>
<dbReference type="Proteomes" id="UP000460257">
    <property type="component" value="Unassembled WGS sequence"/>
</dbReference>
<proteinExistence type="predicted"/>
<organism evidence="1 2">
    <name type="scientific">Candidatus Weimeria bifida</name>
    <dbReference type="NCBI Taxonomy" id="2599074"/>
    <lineage>
        <taxon>Bacteria</taxon>
        <taxon>Bacillati</taxon>
        <taxon>Bacillota</taxon>
        <taxon>Clostridia</taxon>
        <taxon>Lachnospirales</taxon>
        <taxon>Lachnospiraceae</taxon>
        <taxon>Candidatus Weimeria</taxon>
    </lineage>
</organism>
<evidence type="ECO:0000313" key="2">
    <source>
        <dbReference type="Proteomes" id="UP000460257"/>
    </source>
</evidence>
<evidence type="ECO:0000313" key="1">
    <source>
        <dbReference type="EMBL" id="MQN02155.1"/>
    </source>
</evidence>
<sequence length="79" mass="9069">MVIFDRGYFSDAMFRYFSDRGYLCVMRIRDSFKIAKQCTGDCILTLPGNKKKGTEDIDIRVIKIPLDGGVTEYLATNYL</sequence>
<name>A0A6N7J259_9FIRM</name>
<comment type="caution">
    <text evidence="1">The sequence shown here is derived from an EMBL/GenBank/DDBJ whole genome shotgun (WGS) entry which is preliminary data.</text>
</comment>
<gene>
    <name evidence="1" type="ORF">FRC54_09745</name>
</gene>
<dbReference type="AlphaFoldDB" id="A0A6N7J259"/>
<protein>
    <recommendedName>
        <fullName evidence="3">Transposase</fullName>
    </recommendedName>
</protein>
<dbReference type="EMBL" id="VOGC01000008">
    <property type="protein sequence ID" value="MQN02155.1"/>
    <property type="molecule type" value="Genomic_DNA"/>
</dbReference>